<feature type="non-terminal residue" evidence="1">
    <location>
        <position position="190"/>
    </location>
</feature>
<evidence type="ECO:0000313" key="1">
    <source>
        <dbReference type="EMBL" id="GFR50122.1"/>
    </source>
</evidence>
<dbReference type="PANTHER" id="PTHR31579:SF1">
    <property type="entry name" value="OS03G0796600 PROTEIN"/>
    <property type="match status" value="1"/>
</dbReference>
<feature type="non-terminal residue" evidence="1">
    <location>
        <position position="1"/>
    </location>
</feature>
<dbReference type="PANTHER" id="PTHR31579">
    <property type="entry name" value="OS03G0796600 PROTEIN"/>
    <property type="match status" value="1"/>
</dbReference>
<dbReference type="EMBL" id="BMAR01000035">
    <property type="protein sequence ID" value="GFR50122.1"/>
    <property type="molecule type" value="Genomic_DNA"/>
</dbReference>
<comment type="caution">
    <text evidence="1">The sequence shown here is derived from an EMBL/GenBank/DDBJ whole genome shotgun (WGS) entry which is preliminary data.</text>
</comment>
<proteinExistence type="predicted"/>
<sequence>VPSLVFDIELEDNGIGGHWQEDEWEEDEVVTEIQRFVQPTTAYETRLINDVRVACPLAKDGQDSVRLVSILSSMGHRCCLRTALGGGDGADCLRNLRHTFITCEAPAAAAAAPSAPCRRYIVDAQFKEQFIIAKTTARYASILAAIPQVFVGPEEHLALLVNFLCTEMSAAFRQLGAVLPPWRHAASMLS</sequence>
<name>A0AAD3HRG4_9CHLO</name>
<gene>
    <name evidence="1" type="ORF">Agub_g12273</name>
</gene>
<accession>A0AAD3HRG4</accession>
<evidence type="ECO:0000313" key="2">
    <source>
        <dbReference type="Proteomes" id="UP001054857"/>
    </source>
</evidence>
<dbReference type="Pfam" id="PF04720">
    <property type="entry name" value="PDDEXK_6"/>
    <property type="match status" value="1"/>
</dbReference>
<dbReference type="AlphaFoldDB" id="A0AAD3HRG4"/>
<dbReference type="InterPro" id="IPR006502">
    <property type="entry name" value="PDDEXK-like"/>
</dbReference>
<reference evidence="1 2" key="1">
    <citation type="journal article" date="2021" name="Sci. Rep.">
        <title>Genome sequencing of the multicellular alga Astrephomene provides insights into convergent evolution of germ-soma differentiation.</title>
        <authorList>
            <person name="Yamashita S."/>
            <person name="Yamamoto K."/>
            <person name="Matsuzaki R."/>
            <person name="Suzuki S."/>
            <person name="Yamaguchi H."/>
            <person name="Hirooka S."/>
            <person name="Minakuchi Y."/>
            <person name="Miyagishima S."/>
            <person name="Kawachi M."/>
            <person name="Toyoda A."/>
            <person name="Nozaki H."/>
        </authorList>
    </citation>
    <scope>NUCLEOTIDE SEQUENCE [LARGE SCALE GENOMIC DNA]</scope>
    <source>
        <strain evidence="1 2">NIES-4017</strain>
    </source>
</reference>
<dbReference type="Proteomes" id="UP001054857">
    <property type="component" value="Unassembled WGS sequence"/>
</dbReference>
<keyword evidence="2" id="KW-1185">Reference proteome</keyword>
<organism evidence="1 2">
    <name type="scientific">Astrephomene gubernaculifera</name>
    <dbReference type="NCBI Taxonomy" id="47775"/>
    <lineage>
        <taxon>Eukaryota</taxon>
        <taxon>Viridiplantae</taxon>
        <taxon>Chlorophyta</taxon>
        <taxon>core chlorophytes</taxon>
        <taxon>Chlorophyceae</taxon>
        <taxon>CS clade</taxon>
        <taxon>Chlamydomonadales</taxon>
        <taxon>Astrephomenaceae</taxon>
        <taxon>Astrephomene</taxon>
    </lineage>
</organism>
<protein>
    <submittedName>
        <fullName evidence="1">Uncharacterized protein</fullName>
    </submittedName>
</protein>